<sequence length="696" mass="79763">MGTNSFFSHHSAFGAYSTFTMGKVDRGGGFKLSHVFPSHNNLYIGFKKDGEKGKIFPFVETKQQEKKESAFTSINELEAGEAATSVFIGKNDFQREMNWATETWSHENFRFSLLTPFTYSDELKNLDEDSIKKLVLPAIFAELEYDNTNSEKEAMIVFGMEDMTRLISDTLGGGYAGGAKDTRTAFACLTDGKAVSEQFGWEMLNNLWEDRVLNRLGNEVATRITVAPGKKEKVTFVLATYQSGVITSGIPTSFLYTKYFKDIEEVITFALENKEYYLKTVKERDEELQNGSLNEHQQFLISHATRSYYANTQLLVDEGGEPIWVVNEGEYQMMNTFDLTIDQLFFEMKFHPWTSKYVLDLFNKRYSYFDKVHNRAGEEFPGGLSFTHDMGVANMFSSEGYSSYERAKLDGCFSYMTHEQLVNWTLCSTIYGLNADKQWLMEQTDSFRQVFQSLLNRDLNDDGIMDVDSSRCEGGSEITTYDSLDESLGQARNNLYLAVKTWASYVSLEHVFKALNLPERADEAVRKSYQIVETLKKQFDHENEFIPAVFEQNNRSKIIPAVEGLLFPYYLGDKDAVSKDGRYKELIALLSKHIRTVLKEDVCIDKQSGAWKLSSTSYNTWMSKIFMSQFVIKDILELEYEEQLWENWDKVHADFMKNACSELAATDQVDSRNGKDLGSRLYPRLVTNILWVKNGV</sequence>
<keyword evidence="2" id="KW-1185">Reference proteome</keyword>
<evidence type="ECO:0000313" key="2">
    <source>
        <dbReference type="Proteomes" id="UP000198935"/>
    </source>
</evidence>
<dbReference type="GO" id="GO:0009044">
    <property type="term" value="F:xylan 1,4-beta-xylosidase activity"/>
    <property type="evidence" value="ECO:0007669"/>
    <property type="project" value="InterPro"/>
</dbReference>
<name>A0A1H3TEG9_9BACI</name>
<dbReference type="Pfam" id="PF03512">
    <property type="entry name" value="Glyco_hydro_52"/>
    <property type="match status" value="1"/>
</dbReference>
<dbReference type="STRING" id="1503961.SAMN05421736_11469"/>
<reference evidence="2" key="1">
    <citation type="submission" date="2016-10" db="EMBL/GenBank/DDBJ databases">
        <authorList>
            <person name="Varghese N."/>
            <person name="Submissions S."/>
        </authorList>
    </citation>
    <scope>NUCLEOTIDE SEQUENCE [LARGE SCALE GENOMIC DNA]</scope>
    <source>
        <strain evidence="2">SP</strain>
    </source>
</reference>
<dbReference type="PRINTS" id="PR00845">
    <property type="entry name" value="GLHYDRLASE52"/>
</dbReference>
<dbReference type="GO" id="GO:0005975">
    <property type="term" value="P:carbohydrate metabolic process"/>
    <property type="evidence" value="ECO:0007669"/>
    <property type="project" value="InterPro"/>
</dbReference>
<dbReference type="Proteomes" id="UP000198935">
    <property type="component" value="Unassembled WGS sequence"/>
</dbReference>
<keyword evidence="1" id="KW-0378">Hydrolase</keyword>
<gene>
    <name evidence="1" type="ORF">SAMN05421736_11469</name>
</gene>
<dbReference type="OrthoDB" id="6376039at2"/>
<accession>A0A1H3TEG9</accession>
<dbReference type="InterPro" id="IPR000852">
    <property type="entry name" value="Glyco_hydro_52"/>
</dbReference>
<proteinExistence type="predicted"/>
<dbReference type="AlphaFoldDB" id="A0A1H3TEG9"/>
<evidence type="ECO:0000313" key="1">
    <source>
        <dbReference type="EMBL" id="SDZ48662.1"/>
    </source>
</evidence>
<dbReference type="EMBL" id="FNPI01000014">
    <property type="protein sequence ID" value="SDZ48662.1"/>
    <property type="molecule type" value="Genomic_DNA"/>
</dbReference>
<organism evidence="1 2">
    <name type="scientific">Evansella caseinilytica</name>
    <dbReference type="NCBI Taxonomy" id="1503961"/>
    <lineage>
        <taxon>Bacteria</taxon>
        <taxon>Bacillati</taxon>
        <taxon>Bacillota</taxon>
        <taxon>Bacilli</taxon>
        <taxon>Bacillales</taxon>
        <taxon>Bacillaceae</taxon>
        <taxon>Evansella</taxon>
    </lineage>
</organism>
<protein>
    <submittedName>
        <fullName evidence="1">Glycosyl hydrolase family 52</fullName>
    </submittedName>
</protein>